<comment type="caution">
    <text evidence="1">The sequence shown here is derived from an EMBL/GenBank/DDBJ whole genome shotgun (WGS) entry which is preliminary data.</text>
</comment>
<dbReference type="OrthoDB" id="10686975at2759"/>
<accession>A0A8J2WQZ5</accession>
<dbReference type="EMBL" id="CAKKNE010000005">
    <property type="protein sequence ID" value="CAH0377082.1"/>
    <property type="molecule type" value="Genomic_DNA"/>
</dbReference>
<organism evidence="1 2">
    <name type="scientific">Pelagomonas calceolata</name>
    <dbReference type="NCBI Taxonomy" id="35677"/>
    <lineage>
        <taxon>Eukaryota</taxon>
        <taxon>Sar</taxon>
        <taxon>Stramenopiles</taxon>
        <taxon>Ochrophyta</taxon>
        <taxon>Pelagophyceae</taxon>
        <taxon>Pelagomonadales</taxon>
        <taxon>Pelagomonadaceae</taxon>
        <taxon>Pelagomonas</taxon>
    </lineage>
</organism>
<evidence type="ECO:0000313" key="2">
    <source>
        <dbReference type="Proteomes" id="UP000789595"/>
    </source>
</evidence>
<proteinExistence type="predicted"/>
<dbReference type="Proteomes" id="UP000789595">
    <property type="component" value="Unassembled WGS sequence"/>
</dbReference>
<dbReference type="AlphaFoldDB" id="A0A8J2WQZ5"/>
<name>A0A8J2WQZ5_9STRA</name>
<sequence>MSMDWRAAAVAAPAWSTEAPAKDDSHDDTSRTPFGVACRGGGFRQMTMAMGIARGIGAENWPKVTHLGGTSGGYWFASQFTYSKEFYDNVLNESKPLDGVLAAWGEDFAQVQLAAVSTGAAWTKWPGWDQTLPDVCKPLVGVMGLLFGTLGKLSLPIVRWMAYKGFAGTGWNGIMKLLLVTNSNYSTTPLFAGGPEKYGPFIPANTIAVRNEGGGYYVPGQQIFAEAYPGGEGREARWPVYATAPFPTNLERVLDKGPPPRAEFVASAEYEDVNSTYWRGLVTSVENEWYGTQAGSVVDVLILQSNYPSDIVKTVVEADNANWFFTNVYGPLAASQAAGAAPIIKAWLAGEELPATFP</sequence>
<gene>
    <name evidence="1" type="ORF">PECAL_5P16620</name>
</gene>
<reference evidence="1" key="1">
    <citation type="submission" date="2021-11" db="EMBL/GenBank/DDBJ databases">
        <authorList>
            <consortium name="Genoscope - CEA"/>
            <person name="William W."/>
        </authorList>
    </citation>
    <scope>NUCLEOTIDE SEQUENCE</scope>
</reference>
<evidence type="ECO:0000313" key="1">
    <source>
        <dbReference type="EMBL" id="CAH0377082.1"/>
    </source>
</evidence>
<evidence type="ECO:0008006" key="3">
    <source>
        <dbReference type="Google" id="ProtNLM"/>
    </source>
</evidence>
<keyword evidence="2" id="KW-1185">Reference proteome</keyword>
<dbReference type="Gene3D" id="3.40.1090.10">
    <property type="entry name" value="Cytosolic phospholipase A2 catalytic domain"/>
    <property type="match status" value="1"/>
</dbReference>
<protein>
    <recommendedName>
        <fullName evidence="3">PLA2c domain-containing protein</fullName>
    </recommendedName>
</protein>